<sequence length="151" mass="17416">MKWLLPLLLVLSQNCYAQIKVPDVGDGWKGKILLAIDKIHDCDSSKYTTLLSVCNEVEFWTGSFATIDKQSILIPTTELKAGIINDLAAILIHESMHLYLKKIRVRPSVAEEERLCYEYELDFLQKIPGVEPWLLNNCKQQIKMYSYGFYE</sequence>
<proteinExistence type="predicted"/>
<accession>A0A6J5LV36</accession>
<evidence type="ECO:0000313" key="1">
    <source>
        <dbReference type="EMBL" id="CAB4138464.1"/>
    </source>
</evidence>
<dbReference type="EMBL" id="LR796345">
    <property type="protein sequence ID" value="CAB4138464.1"/>
    <property type="molecule type" value="Genomic_DNA"/>
</dbReference>
<gene>
    <name evidence="1" type="ORF">UFOVP331_55</name>
</gene>
<name>A0A6J5LV36_9CAUD</name>
<protein>
    <submittedName>
        <fullName evidence="1">Uncharacterized protein</fullName>
    </submittedName>
</protein>
<organism evidence="1">
    <name type="scientific">uncultured Caudovirales phage</name>
    <dbReference type="NCBI Taxonomy" id="2100421"/>
    <lineage>
        <taxon>Viruses</taxon>
        <taxon>Duplodnaviria</taxon>
        <taxon>Heunggongvirae</taxon>
        <taxon>Uroviricota</taxon>
        <taxon>Caudoviricetes</taxon>
        <taxon>Peduoviridae</taxon>
        <taxon>Maltschvirus</taxon>
        <taxon>Maltschvirus maltsch</taxon>
    </lineage>
</organism>
<reference evidence="1" key="1">
    <citation type="submission" date="2020-04" db="EMBL/GenBank/DDBJ databases">
        <authorList>
            <person name="Chiriac C."/>
            <person name="Salcher M."/>
            <person name="Ghai R."/>
            <person name="Kavagutti S V."/>
        </authorList>
    </citation>
    <scope>NUCLEOTIDE SEQUENCE</scope>
</reference>